<sequence>MTPAPTDLLAHISLKTDGKRGELLIDGQPARGATHVHLDAPGGELPRVTVTQVAGHVLFQGEAIIRRVTEIFGRHGAQLTEQAPDTDWERRAQALLADILPVIRDGLDNANEVIAGLNVALPGLPEGHTASFLYVLHPPMANQPAQISLVEAAHD</sequence>
<comment type="caution">
    <text evidence="1">The sequence shown here is derived from an EMBL/GenBank/DDBJ whole genome shotgun (WGS) entry which is preliminary data.</text>
</comment>
<dbReference type="Proteomes" id="UP000056209">
    <property type="component" value="Unassembled WGS sequence"/>
</dbReference>
<dbReference type="AlphaFoldDB" id="A0A100HND9"/>
<dbReference type="RefSeq" id="WP_058979993.1">
    <property type="nucleotide sequence ID" value="NZ_BCMS01000006.1"/>
</dbReference>
<evidence type="ECO:0000313" key="1">
    <source>
        <dbReference type="EMBL" id="GAQ23872.1"/>
    </source>
</evidence>
<reference evidence="2" key="1">
    <citation type="submission" date="2015-11" db="EMBL/GenBank/DDBJ databases">
        <title>Draft Genome Sequence of the Radioresistant Bacterium Deinococcus grandis, Isolated from Freshwater Fish in Japan.</title>
        <authorList>
            <person name="Satoh K."/>
            <person name="Onodera T."/>
            <person name="Omoso K."/>
            <person name="Takeda-Yano K."/>
            <person name="Katayama T."/>
            <person name="Oono Y."/>
            <person name="Narumi I."/>
        </authorList>
    </citation>
    <scope>NUCLEOTIDE SEQUENCE [LARGE SCALE GENOMIC DNA]</scope>
    <source>
        <strain evidence="2">ATCC 43672</strain>
    </source>
</reference>
<name>A0A100HND9_9DEIO</name>
<proteinExistence type="predicted"/>
<evidence type="ECO:0000313" key="2">
    <source>
        <dbReference type="Proteomes" id="UP000056209"/>
    </source>
</evidence>
<keyword evidence="2" id="KW-1185">Reference proteome</keyword>
<gene>
    <name evidence="1" type="ORF">DEIGR_400005</name>
</gene>
<organism evidence="1 2">
    <name type="scientific">Deinococcus grandis</name>
    <dbReference type="NCBI Taxonomy" id="57498"/>
    <lineage>
        <taxon>Bacteria</taxon>
        <taxon>Thermotogati</taxon>
        <taxon>Deinococcota</taxon>
        <taxon>Deinococci</taxon>
        <taxon>Deinococcales</taxon>
        <taxon>Deinococcaceae</taxon>
        <taxon>Deinococcus</taxon>
    </lineage>
</organism>
<accession>A0A100HND9</accession>
<protein>
    <submittedName>
        <fullName evidence="1">Type 1 secretion target domain</fullName>
    </submittedName>
</protein>
<dbReference type="EMBL" id="BCMS01000006">
    <property type="protein sequence ID" value="GAQ23872.1"/>
    <property type="molecule type" value="Genomic_DNA"/>
</dbReference>